<feature type="transmembrane region" description="Helical" evidence="2">
    <location>
        <begin position="429"/>
        <end position="452"/>
    </location>
</feature>
<evidence type="ECO:0000256" key="1">
    <source>
        <dbReference type="SAM" id="MobiDB-lite"/>
    </source>
</evidence>
<keyword evidence="2" id="KW-0472">Membrane</keyword>
<feature type="region of interest" description="Disordered" evidence="1">
    <location>
        <begin position="1194"/>
        <end position="1220"/>
    </location>
</feature>
<evidence type="ECO:0000313" key="4">
    <source>
        <dbReference type="EMBL" id="MDC8832946.1"/>
    </source>
</evidence>
<feature type="transmembrane region" description="Helical" evidence="2">
    <location>
        <begin position="30"/>
        <end position="49"/>
    </location>
</feature>
<organism evidence="4 5">
    <name type="scientific">Alteromonas gilva</name>
    <dbReference type="NCBI Taxonomy" id="2987522"/>
    <lineage>
        <taxon>Bacteria</taxon>
        <taxon>Pseudomonadati</taxon>
        <taxon>Pseudomonadota</taxon>
        <taxon>Gammaproteobacteria</taxon>
        <taxon>Alteromonadales</taxon>
        <taxon>Alteromonadaceae</taxon>
        <taxon>Alteromonas/Salinimonas group</taxon>
        <taxon>Alteromonas</taxon>
    </lineage>
</organism>
<evidence type="ECO:0000313" key="5">
    <source>
        <dbReference type="Proteomes" id="UP001218788"/>
    </source>
</evidence>
<keyword evidence="2" id="KW-1133">Transmembrane helix</keyword>
<feature type="compositionally biased region" description="Polar residues" evidence="1">
    <location>
        <begin position="1165"/>
        <end position="1176"/>
    </location>
</feature>
<dbReference type="InterPro" id="IPR012931">
    <property type="entry name" value="TraG_N_Proteobacteria"/>
</dbReference>
<feature type="transmembrane region" description="Helical" evidence="2">
    <location>
        <begin position="377"/>
        <end position="399"/>
    </location>
</feature>
<accession>A0ABT5L8M3</accession>
<feature type="transmembrane region" description="Helical" evidence="2">
    <location>
        <begin position="351"/>
        <end position="370"/>
    </location>
</feature>
<gene>
    <name evidence="4" type="ORF">OIK42_19505</name>
</gene>
<dbReference type="RefSeq" id="WP_273642847.1">
    <property type="nucleotide sequence ID" value="NZ_JAQQXP010000004.1"/>
</dbReference>
<reference evidence="4 5" key="1">
    <citation type="submission" date="2022-10" db="EMBL/GenBank/DDBJ databases">
        <title>Alteromonas sp. chi3 Genome sequencing.</title>
        <authorList>
            <person name="Park S."/>
        </authorList>
    </citation>
    <scope>NUCLEOTIDE SEQUENCE [LARGE SCALE GENOMIC DNA]</scope>
    <source>
        <strain evidence="5">chi3</strain>
    </source>
</reference>
<dbReference type="EMBL" id="JAQQXP010000004">
    <property type="protein sequence ID" value="MDC8832946.1"/>
    <property type="molecule type" value="Genomic_DNA"/>
</dbReference>
<feature type="region of interest" description="Disordered" evidence="1">
    <location>
        <begin position="995"/>
        <end position="1180"/>
    </location>
</feature>
<feature type="compositionally biased region" description="Polar residues" evidence="1">
    <location>
        <begin position="1007"/>
        <end position="1016"/>
    </location>
</feature>
<comment type="caution">
    <text evidence="4">The sequence shown here is derived from an EMBL/GenBank/DDBJ whole genome shotgun (WGS) entry which is preliminary data.</text>
</comment>
<protein>
    <submittedName>
        <fullName evidence="4">Conjugal transfer protein TraG N-terminal domain-containing protein</fullName>
    </submittedName>
</protein>
<keyword evidence="5" id="KW-1185">Reference proteome</keyword>
<feature type="domain" description="TraG N-terminal Proteobacteria" evidence="3">
    <location>
        <begin position="6"/>
        <end position="466"/>
    </location>
</feature>
<proteinExistence type="predicted"/>
<name>A0ABT5L8M3_9ALTE</name>
<keyword evidence="2" id="KW-0812">Transmembrane</keyword>
<dbReference type="Proteomes" id="UP001218788">
    <property type="component" value="Unassembled WGS sequence"/>
</dbReference>
<evidence type="ECO:0000259" key="3">
    <source>
        <dbReference type="Pfam" id="PF07916"/>
    </source>
</evidence>
<evidence type="ECO:0000256" key="2">
    <source>
        <dbReference type="SAM" id="Phobius"/>
    </source>
</evidence>
<sequence>MDEVEILVHGNHEFIVQAINGIARLSTNDGTLVGISATVLVLYFAWGFFKQMMDPNAPYPLKEFALGIIMWTFLASPITPKFDVKIISAQDSGAFAVVDDVPLLAAVPAWLATSALSSLREVVEDTFMPVVYSGDSGEIDPLAALVKMYNTPPPSRVLYGSSSSEGYDLRKTMDNYMEDCYIADHELDGREPESPIIKMRNTELTEDFIDSIRVSYNGLNTRVFLDESGSAFGTRVSCPDAFNSIKLTIQSGATENLLEDYYEDKGVRQAAVRDSIALIQGSFGSGVTAYDLQVGMLQSYLVRDGLAGTSYETEVDSMVFQAMRSRVYEKAGEREMFSQISTPVITALESLTFFIYPLYAVLIVLGGLGIKHIGKYMTLLLFINLWGFVKVFVDFYTAISVEQAFAASATFNPLSFDALPSTILEVEGYLATASMLTTTIPMIGMFLLFGGVHSLMGTMKGMTQSKVDGNMGAPTVATSMNAGTRTFADATQQMNSTTGGYGVGHSSLTNSGLGTEMLSSVGTTANSATTTAAASQVQSNAQAFETAYANQINSSKDVQAINQNSSAQEIANSTIDQRVKSLAKGLEDKFGVSSADSTKLALRVGGEAGVGMPKVAEMLSPLSGKVAIGLSNDRQEDYAEKWDAMKKYAQNWQESLTSKFEGSEKESLMNQWSNTDRLSKGETSSEVEKAANTLQTSLNRQSAIQNAVSDTSGFSSTQAIQWNKAASNSNLNTDDFWNKTSDIDSTKTNGELLKSAIGVNSAADFRALAQQADDGNFNGGLGTDAGAFQTAIRKLMANDGSEGLGRQASDLGLAASMYQFIGSQMRGEDDNGFKMAGDSLKQRASMIGRIADENAELTSKTSKDKPFETMRQVDDSLPTNNTNGVDVASNIAGMKGRAYQELNTDIKGEVLAGTEQVQSKVAEKDDRMKNETAIGLAAQVADSIQDGVNAGLNTLSEQDTMAEINPLHDFGTSVGSVAYDAVSGVSGWFGGEENISPKSEAAPVMPSQVNSEGNESPKSEAAPVMPSQVNSEGNEGPKSEAAPAMPLQVNSEGNESPKSEAAPAMPLQVNSEGNESPKSEAAPAMPLKVNSEGNESPKSEAAPAMPLQVNSEGNESPKSEAAPTMPLQVNSEGNEGPKSEAAPAMPLQVNSEGNESPKSEAAPTMPSQINLESNESPKGEAALYGYEAAKESARAAVTQDENGNARLEKDPYGNFTASDGSSYAPVGDIITADGEYVGEGYVDSVGNYYAYQYGQFVDMGMDDPTKNQF</sequence>
<dbReference type="Pfam" id="PF07916">
    <property type="entry name" value="TraG_N"/>
    <property type="match status" value="1"/>
</dbReference>